<evidence type="ECO:0000256" key="1">
    <source>
        <dbReference type="ARBA" id="ARBA00022679"/>
    </source>
</evidence>
<dbReference type="GeneID" id="19898347"/>
<dbReference type="PANTHER" id="PTHR43861:SF3">
    <property type="entry name" value="PUTATIVE (AFU_ORTHOLOGUE AFUA_2G14390)-RELATED"/>
    <property type="match status" value="1"/>
</dbReference>
<dbReference type="CDD" id="cd02440">
    <property type="entry name" value="AdoMet_MTases"/>
    <property type="match status" value="1"/>
</dbReference>
<dbReference type="OMA" id="PFLVCEG"/>
<protein>
    <recommendedName>
        <fullName evidence="4">Methyltransferase domain-containing protein</fullName>
    </recommendedName>
</protein>
<keyword evidence="3" id="KW-1185">Reference proteome</keyword>
<evidence type="ECO:0000313" key="2">
    <source>
        <dbReference type="EMBL" id="EON61819.1"/>
    </source>
</evidence>
<dbReference type="OrthoDB" id="66144at2759"/>
<reference evidence="3" key="1">
    <citation type="submission" date="2012-06" db="EMBL/GenBank/DDBJ databases">
        <title>The genome sequence of Coniosporium apollinis CBS 100218.</title>
        <authorList>
            <consortium name="The Broad Institute Genome Sequencing Platform"/>
            <person name="Cuomo C."/>
            <person name="Gorbushina A."/>
            <person name="Noack S."/>
            <person name="Walker B."/>
            <person name="Young S.K."/>
            <person name="Zeng Q."/>
            <person name="Gargeya S."/>
            <person name="Fitzgerald M."/>
            <person name="Haas B."/>
            <person name="Abouelleil A."/>
            <person name="Alvarado L."/>
            <person name="Arachchi H.M."/>
            <person name="Berlin A.M."/>
            <person name="Chapman S.B."/>
            <person name="Goldberg J."/>
            <person name="Griggs A."/>
            <person name="Gujja S."/>
            <person name="Hansen M."/>
            <person name="Howarth C."/>
            <person name="Imamovic A."/>
            <person name="Larimer J."/>
            <person name="McCowan C."/>
            <person name="Montmayeur A."/>
            <person name="Murphy C."/>
            <person name="Neiman D."/>
            <person name="Pearson M."/>
            <person name="Priest M."/>
            <person name="Roberts A."/>
            <person name="Saif S."/>
            <person name="Shea T."/>
            <person name="Sisk P."/>
            <person name="Sykes S."/>
            <person name="Wortman J."/>
            <person name="Nusbaum C."/>
            <person name="Birren B."/>
        </authorList>
    </citation>
    <scope>NUCLEOTIDE SEQUENCE [LARGE SCALE GENOMIC DNA]</scope>
    <source>
        <strain evidence="3">CBS 100218</strain>
    </source>
</reference>
<evidence type="ECO:0008006" key="4">
    <source>
        <dbReference type="Google" id="ProtNLM"/>
    </source>
</evidence>
<sequence length="250" mass="27038">MANASQARFNAEAAAWDSNPVTVQSSALAYKSLLERIPGLNTKNPREDGLDVLEIGCGTGLLSFSLHPHIRSLIGVDTAAGMIDVFASKAASRFPATSASASSAANIAAVNVLLADPDDFLLQEAAALARQGRVERPARFDLVVSHLTLHHIPDMAAVLKTVFGCLKPGGRVALTDFEDTGPEAVYFHPEEKREGVERHGIKSEEMERLIGEAGFEDVKVERAFVLEKFVEEEGRERGFPFLICLGRRPA</sequence>
<keyword evidence="1" id="KW-0808">Transferase</keyword>
<organism evidence="2 3">
    <name type="scientific">Coniosporium apollinis (strain CBS 100218)</name>
    <name type="common">Rock-inhabiting black yeast</name>
    <dbReference type="NCBI Taxonomy" id="1168221"/>
    <lineage>
        <taxon>Eukaryota</taxon>
        <taxon>Fungi</taxon>
        <taxon>Dikarya</taxon>
        <taxon>Ascomycota</taxon>
        <taxon>Pezizomycotina</taxon>
        <taxon>Dothideomycetes</taxon>
        <taxon>Dothideomycetes incertae sedis</taxon>
        <taxon>Coniosporium</taxon>
    </lineage>
</organism>
<dbReference type="SUPFAM" id="SSF53335">
    <property type="entry name" value="S-adenosyl-L-methionine-dependent methyltransferases"/>
    <property type="match status" value="1"/>
</dbReference>
<accession>R7YJ37</accession>
<gene>
    <name evidence="2" type="ORF">W97_01036</name>
</gene>
<name>R7YJ37_CONA1</name>
<dbReference type="RefSeq" id="XP_007777136.1">
    <property type="nucleotide sequence ID" value="XM_007778946.1"/>
</dbReference>
<dbReference type="Proteomes" id="UP000016924">
    <property type="component" value="Unassembled WGS sequence"/>
</dbReference>
<dbReference type="Pfam" id="PF13489">
    <property type="entry name" value="Methyltransf_23"/>
    <property type="match status" value="1"/>
</dbReference>
<proteinExistence type="predicted"/>
<dbReference type="EMBL" id="JH767556">
    <property type="protein sequence ID" value="EON61819.1"/>
    <property type="molecule type" value="Genomic_DNA"/>
</dbReference>
<dbReference type="GO" id="GO:0016740">
    <property type="term" value="F:transferase activity"/>
    <property type="evidence" value="ECO:0007669"/>
    <property type="project" value="UniProtKB-KW"/>
</dbReference>
<dbReference type="AlphaFoldDB" id="R7YJ37"/>
<dbReference type="HOGENOM" id="CLU_037990_1_2_1"/>
<dbReference type="STRING" id="1168221.R7YJ37"/>
<dbReference type="PANTHER" id="PTHR43861">
    <property type="entry name" value="TRANS-ACONITATE 2-METHYLTRANSFERASE-RELATED"/>
    <property type="match status" value="1"/>
</dbReference>
<dbReference type="Gene3D" id="3.40.50.150">
    <property type="entry name" value="Vaccinia Virus protein VP39"/>
    <property type="match status" value="1"/>
</dbReference>
<evidence type="ECO:0000313" key="3">
    <source>
        <dbReference type="Proteomes" id="UP000016924"/>
    </source>
</evidence>
<dbReference type="eggNOG" id="KOG1270">
    <property type="taxonomic scope" value="Eukaryota"/>
</dbReference>
<dbReference type="InterPro" id="IPR029063">
    <property type="entry name" value="SAM-dependent_MTases_sf"/>
</dbReference>